<dbReference type="SMART" id="SM00966">
    <property type="entry name" value="SpoVT_AbrB"/>
    <property type="match status" value="1"/>
</dbReference>
<comment type="caution">
    <text evidence="2">The sequence shown here is derived from an EMBL/GenBank/DDBJ whole genome shotgun (WGS) entry which is preliminary data.</text>
</comment>
<organism evidence="2">
    <name type="scientific">Candidatus Methanomethylicus mesodigestus</name>
    <dbReference type="NCBI Taxonomy" id="1867258"/>
    <lineage>
        <taxon>Archaea</taxon>
        <taxon>Thermoproteota</taxon>
        <taxon>Methanosuratincolia</taxon>
        <taxon>Candidatus Methanomethylicales</taxon>
        <taxon>Candidatus Methanomethylicaceae</taxon>
        <taxon>Candidatus Methanomethylicus</taxon>
    </lineage>
</organism>
<evidence type="ECO:0000259" key="1">
    <source>
        <dbReference type="SMART" id="SM00966"/>
    </source>
</evidence>
<dbReference type="Pfam" id="PF04014">
    <property type="entry name" value="MazE_antitoxin"/>
    <property type="match status" value="1"/>
</dbReference>
<sequence length="57" mass="6142">MPTVFEVKVGRVGNSLKITLPKPACDGFDLKVGDTLVITVMDEAIEVKKKTGSYSNT</sequence>
<reference evidence="2" key="1">
    <citation type="journal article" date="2020" name="mSystems">
        <title>Genome- and Community-Level Interaction Insights into Carbon Utilization and Element Cycling Functions of Hydrothermarchaeota in Hydrothermal Sediment.</title>
        <authorList>
            <person name="Zhou Z."/>
            <person name="Liu Y."/>
            <person name="Xu W."/>
            <person name="Pan J."/>
            <person name="Luo Z.H."/>
            <person name="Li M."/>
        </authorList>
    </citation>
    <scope>NUCLEOTIDE SEQUENCE [LARGE SCALE GENOMIC DNA]</scope>
    <source>
        <strain evidence="2">SpSt-468</strain>
    </source>
</reference>
<dbReference type="EMBL" id="DSTX01000010">
    <property type="protein sequence ID" value="HFK20752.1"/>
    <property type="molecule type" value="Genomic_DNA"/>
</dbReference>
<dbReference type="InterPro" id="IPR007159">
    <property type="entry name" value="SpoVT-AbrB_dom"/>
</dbReference>
<accession>A0A7C3IT69</accession>
<keyword evidence="2" id="KW-0238">DNA-binding</keyword>
<proteinExistence type="predicted"/>
<dbReference type="Gene3D" id="2.10.260.10">
    <property type="match status" value="1"/>
</dbReference>
<dbReference type="AlphaFoldDB" id="A0A7C3IT69"/>
<gene>
    <name evidence="2" type="ORF">ENS19_05645</name>
</gene>
<evidence type="ECO:0000313" key="2">
    <source>
        <dbReference type="EMBL" id="HFK20752.1"/>
    </source>
</evidence>
<feature type="domain" description="SpoVT-AbrB" evidence="1">
    <location>
        <begin position="10"/>
        <end position="55"/>
    </location>
</feature>
<dbReference type="InterPro" id="IPR037914">
    <property type="entry name" value="SpoVT-AbrB_sf"/>
</dbReference>
<protein>
    <submittedName>
        <fullName evidence="2">AbrB/MazE/SpoVT family DNA-binding domain-containing protein</fullName>
    </submittedName>
</protein>
<dbReference type="SUPFAM" id="SSF89447">
    <property type="entry name" value="AbrB/MazE/MraZ-like"/>
    <property type="match status" value="1"/>
</dbReference>
<name>A0A7C3IT69_9CREN</name>
<dbReference type="GO" id="GO:0003677">
    <property type="term" value="F:DNA binding"/>
    <property type="evidence" value="ECO:0007669"/>
    <property type="project" value="UniProtKB-KW"/>
</dbReference>